<keyword evidence="1" id="KW-0472">Membrane</keyword>
<organism evidence="2 3">
    <name type="scientific">Dyella soli</name>
    <dbReference type="NCBI Taxonomy" id="522319"/>
    <lineage>
        <taxon>Bacteria</taxon>
        <taxon>Pseudomonadati</taxon>
        <taxon>Pseudomonadota</taxon>
        <taxon>Gammaproteobacteria</taxon>
        <taxon>Lysobacterales</taxon>
        <taxon>Rhodanobacteraceae</taxon>
        <taxon>Dyella</taxon>
    </lineage>
</organism>
<protein>
    <recommendedName>
        <fullName evidence="4">DUF998 domain-containing protein</fullName>
    </recommendedName>
</protein>
<dbReference type="EMBL" id="SJTG01000005">
    <property type="protein sequence ID" value="TCI07339.1"/>
    <property type="molecule type" value="Genomic_DNA"/>
</dbReference>
<sequence>MDRPLKLLTLSLLCLGLALLLPSVTCQVLGSPVELPGWQAAYAALGLGGAGLVDAIAHPAGEAWRYLGLVLAATMNLSFVLAAIVLASQRRSEGTLRRLLAGVALGLVFAVIAPWLPDNPHVSVLAGYYVWLVAYALLFAAVVSAWRRPAPRVGLPASA</sequence>
<keyword evidence="1" id="KW-0812">Transmembrane</keyword>
<accession>A0A4R0YNE3</accession>
<evidence type="ECO:0000256" key="1">
    <source>
        <dbReference type="SAM" id="Phobius"/>
    </source>
</evidence>
<feature type="transmembrane region" description="Helical" evidence="1">
    <location>
        <begin position="99"/>
        <end position="116"/>
    </location>
</feature>
<dbReference type="Proteomes" id="UP000291822">
    <property type="component" value="Unassembled WGS sequence"/>
</dbReference>
<proteinExistence type="predicted"/>
<keyword evidence="1" id="KW-1133">Transmembrane helix</keyword>
<evidence type="ECO:0008006" key="4">
    <source>
        <dbReference type="Google" id="ProtNLM"/>
    </source>
</evidence>
<keyword evidence="3" id="KW-1185">Reference proteome</keyword>
<gene>
    <name evidence="2" type="ORF">EZM97_32645</name>
</gene>
<evidence type="ECO:0000313" key="3">
    <source>
        <dbReference type="Proteomes" id="UP000291822"/>
    </source>
</evidence>
<reference evidence="2 3" key="1">
    <citation type="submission" date="2019-02" db="EMBL/GenBank/DDBJ databases">
        <title>Dyella amyloliquefaciens sp. nov., isolated from forest soil.</title>
        <authorList>
            <person name="Gao Z.-H."/>
            <person name="Qiu L.-H."/>
        </authorList>
    </citation>
    <scope>NUCLEOTIDE SEQUENCE [LARGE SCALE GENOMIC DNA]</scope>
    <source>
        <strain evidence="2 3">KACC 12747</strain>
    </source>
</reference>
<dbReference type="RefSeq" id="WP_131412657.1">
    <property type="nucleotide sequence ID" value="NZ_SJTG01000005.1"/>
</dbReference>
<name>A0A4R0YNE3_9GAMM</name>
<evidence type="ECO:0000313" key="2">
    <source>
        <dbReference type="EMBL" id="TCI07339.1"/>
    </source>
</evidence>
<feature type="transmembrane region" description="Helical" evidence="1">
    <location>
        <begin position="128"/>
        <end position="146"/>
    </location>
</feature>
<comment type="caution">
    <text evidence="2">The sequence shown here is derived from an EMBL/GenBank/DDBJ whole genome shotgun (WGS) entry which is preliminary data.</text>
</comment>
<feature type="transmembrane region" description="Helical" evidence="1">
    <location>
        <begin position="66"/>
        <end position="87"/>
    </location>
</feature>
<dbReference type="AlphaFoldDB" id="A0A4R0YNE3"/>